<comment type="caution">
    <text evidence="3">The sequence shown here is derived from an EMBL/GenBank/DDBJ whole genome shotgun (WGS) entry which is preliminary data.</text>
</comment>
<feature type="region of interest" description="Disordered" evidence="1">
    <location>
        <begin position="19"/>
        <end position="56"/>
    </location>
</feature>
<dbReference type="EMBL" id="JBIGHX010000003">
    <property type="protein sequence ID" value="MFG6462438.1"/>
    <property type="molecule type" value="Genomic_DNA"/>
</dbReference>
<accession>A0ABW7GKF9</accession>
<name>A0ABW7GKF9_9BURK</name>
<keyword evidence="4" id="KW-1185">Reference proteome</keyword>
<gene>
    <name evidence="3" type="ORF">ACG04Q_12735</name>
</gene>
<protein>
    <submittedName>
        <fullName evidence="3">Uncharacterized protein</fullName>
    </submittedName>
</protein>
<dbReference type="RefSeq" id="WP_394511296.1">
    <property type="nucleotide sequence ID" value="NZ_JBIGHX010000003.1"/>
</dbReference>
<keyword evidence="2" id="KW-0732">Signal</keyword>
<feature type="chain" id="PRO_5046166600" evidence="2">
    <location>
        <begin position="23"/>
        <end position="85"/>
    </location>
</feature>
<reference evidence="3 4" key="1">
    <citation type="submission" date="2024-08" db="EMBL/GenBank/DDBJ databases">
        <authorList>
            <person name="Lu H."/>
        </authorList>
    </citation>
    <scope>NUCLEOTIDE SEQUENCE [LARGE SCALE GENOMIC DNA]</scope>
    <source>
        <strain evidence="3 4">DXS20W</strain>
    </source>
</reference>
<evidence type="ECO:0000313" key="3">
    <source>
        <dbReference type="EMBL" id="MFG6462438.1"/>
    </source>
</evidence>
<sequence length="85" mass="9172">MPLLFPRVAALLAAGLALSATAQTPRPDPADARAQVPRVAPRKAAPPQAADDPPRVDWRAANDRVERVGGWRTYARETLPPEKTP</sequence>
<evidence type="ECO:0000256" key="2">
    <source>
        <dbReference type="SAM" id="SignalP"/>
    </source>
</evidence>
<feature type="signal peptide" evidence="2">
    <location>
        <begin position="1"/>
        <end position="22"/>
    </location>
</feature>
<dbReference type="Proteomes" id="UP001606302">
    <property type="component" value="Unassembled WGS sequence"/>
</dbReference>
<proteinExistence type="predicted"/>
<evidence type="ECO:0000313" key="4">
    <source>
        <dbReference type="Proteomes" id="UP001606302"/>
    </source>
</evidence>
<evidence type="ECO:0000256" key="1">
    <source>
        <dbReference type="SAM" id="MobiDB-lite"/>
    </source>
</evidence>
<organism evidence="3 4">
    <name type="scientific">Pelomonas lactea</name>
    <dbReference type="NCBI Taxonomy" id="3299030"/>
    <lineage>
        <taxon>Bacteria</taxon>
        <taxon>Pseudomonadati</taxon>
        <taxon>Pseudomonadota</taxon>
        <taxon>Betaproteobacteria</taxon>
        <taxon>Burkholderiales</taxon>
        <taxon>Sphaerotilaceae</taxon>
        <taxon>Roseateles</taxon>
    </lineage>
</organism>
<feature type="compositionally biased region" description="Low complexity" evidence="1">
    <location>
        <begin position="32"/>
        <end position="51"/>
    </location>
</feature>